<dbReference type="SUPFAM" id="SSF55729">
    <property type="entry name" value="Acyl-CoA N-acyltransferases (Nat)"/>
    <property type="match status" value="2"/>
</dbReference>
<sequence length="297" mass="31659">MEIRPARPDDAEALAAVRRDVFPFAVMAPATIAHLITSEGAGEKPLHLVGLADGQVVAWGSASMNTWTSEQGQAGLNVHVHPDHRLQGIGGALAERLHEHLGEVGAIRVRVFASPSGVEFAKRRGYDGSRQMHYSGVDLRQPLPEQPPTPDGIELVGLDQVTARQAYTADTVASRDEPGDSPIDAVDFDEWVREIWESPALDKALSVAAVAGAEIASFTAVETAGDRAWAGMTGTLPAYRGRGLAKLVKSVALRRAAAAGITGAFTSNDDENGPMLAVNNWLGYRRVETQTGLLRTL</sequence>
<dbReference type="Pfam" id="PF00583">
    <property type="entry name" value="Acetyltransf_1"/>
    <property type="match status" value="1"/>
</dbReference>
<dbReference type="RefSeq" id="WP_184793375.1">
    <property type="nucleotide sequence ID" value="NZ_JACHMY010000001.1"/>
</dbReference>
<evidence type="ECO:0000313" key="5">
    <source>
        <dbReference type="Proteomes" id="UP000549971"/>
    </source>
</evidence>
<dbReference type="InterPro" id="IPR000182">
    <property type="entry name" value="GNAT_dom"/>
</dbReference>
<evidence type="ECO:0000313" key="4">
    <source>
        <dbReference type="EMBL" id="MBB5833493.1"/>
    </source>
</evidence>
<keyword evidence="1 4" id="KW-0808">Transferase</keyword>
<feature type="domain" description="N-acetyltransferase" evidence="3">
    <location>
        <begin position="161"/>
        <end position="297"/>
    </location>
</feature>
<dbReference type="CDD" id="cd04301">
    <property type="entry name" value="NAT_SF"/>
    <property type="match status" value="1"/>
</dbReference>
<evidence type="ECO:0000259" key="3">
    <source>
        <dbReference type="PROSITE" id="PS51186"/>
    </source>
</evidence>
<evidence type="ECO:0000256" key="2">
    <source>
        <dbReference type="ARBA" id="ARBA00023315"/>
    </source>
</evidence>
<dbReference type="PANTHER" id="PTHR43877:SF1">
    <property type="entry name" value="ACETYLTRANSFERASE"/>
    <property type="match status" value="1"/>
</dbReference>
<name>A0A7W9MS31_9ACTN</name>
<dbReference type="InterPro" id="IPR016181">
    <property type="entry name" value="Acyl_CoA_acyltransferase"/>
</dbReference>
<accession>A0A7W9MS31</accession>
<reference evidence="4 5" key="1">
    <citation type="submission" date="2020-08" db="EMBL/GenBank/DDBJ databases">
        <title>Sequencing the genomes of 1000 actinobacteria strains.</title>
        <authorList>
            <person name="Klenk H.-P."/>
        </authorList>
    </citation>
    <scope>NUCLEOTIDE SEQUENCE [LARGE SCALE GENOMIC DNA]</scope>
    <source>
        <strain evidence="4 5">DSM 28967</strain>
    </source>
</reference>
<keyword evidence="2" id="KW-0012">Acyltransferase</keyword>
<dbReference type="PANTHER" id="PTHR43877">
    <property type="entry name" value="AMINOALKYLPHOSPHONATE N-ACETYLTRANSFERASE-RELATED-RELATED"/>
    <property type="match status" value="1"/>
</dbReference>
<dbReference type="Proteomes" id="UP000549971">
    <property type="component" value="Unassembled WGS sequence"/>
</dbReference>
<gene>
    <name evidence="4" type="ORF">HDA39_000227</name>
</gene>
<comment type="caution">
    <text evidence="4">The sequence shown here is derived from an EMBL/GenBank/DDBJ whole genome shotgun (WGS) entry which is preliminary data.</text>
</comment>
<dbReference type="Gene3D" id="3.40.630.30">
    <property type="match status" value="1"/>
</dbReference>
<dbReference type="PROSITE" id="PS51186">
    <property type="entry name" value="GNAT"/>
    <property type="match status" value="2"/>
</dbReference>
<keyword evidence="5" id="KW-1185">Reference proteome</keyword>
<proteinExistence type="predicted"/>
<evidence type="ECO:0000256" key="1">
    <source>
        <dbReference type="ARBA" id="ARBA00022679"/>
    </source>
</evidence>
<dbReference type="InterPro" id="IPR050832">
    <property type="entry name" value="Bact_Acetyltransf"/>
</dbReference>
<feature type="domain" description="N-acetyltransferase" evidence="3">
    <location>
        <begin position="1"/>
        <end position="144"/>
    </location>
</feature>
<protein>
    <submittedName>
        <fullName evidence="4">Putative N-acetyltransferase YhbS</fullName>
    </submittedName>
</protein>
<dbReference type="AlphaFoldDB" id="A0A7W9MS31"/>
<organism evidence="4 5">
    <name type="scientific">Kribbella italica</name>
    <dbReference type="NCBI Taxonomy" id="1540520"/>
    <lineage>
        <taxon>Bacteria</taxon>
        <taxon>Bacillati</taxon>
        <taxon>Actinomycetota</taxon>
        <taxon>Actinomycetes</taxon>
        <taxon>Propionibacteriales</taxon>
        <taxon>Kribbellaceae</taxon>
        <taxon>Kribbella</taxon>
    </lineage>
</organism>
<dbReference type="EMBL" id="JACHMY010000001">
    <property type="protein sequence ID" value="MBB5833493.1"/>
    <property type="molecule type" value="Genomic_DNA"/>
</dbReference>
<dbReference type="GO" id="GO:0016747">
    <property type="term" value="F:acyltransferase activity, transferring groups other than amino-acyl groups"/>
    <property type="evidence" value="ECO:0007669"/>
    <property type="project" value="InterPro"/>
</dbReference>